<dbReference type="PANTHER" id="PTHR24061:SF435">
    <property type="entry name" value="TASTE RECEPTOR TYPE 1 MEMBER 3"/>
    <property type="match status" value="1"/>
</dbReference>
<keyword evidence="10" id="KW-0807">Transducer</keyword>
<feature type="transmembrane region" description="Helical" evidence="12">
    <location>
        <begin position="756"/>
        <end position="775"/>
    </location>
</feature>
<accession>A0A8C4S4T8</accession>
<evidence type="ECO:0000256" key="9">
    <source>
        <dbReference type="ARBA" id="ARBA00023180"/>
    </source>
</evidence>
<dbReference type="GO" id="GO:0050916">
    <property type="term" value="P:sensory perception of sweet taste"/>
    <property type="evidence" value="ECO:0007669"/>
    <property type="project" value="TreeGrafter"/>
</dbReference>
<keyword evidence="6" id="KW-0297">G-protein coupled receptor</keyword>
<dbReference type="PANTHER" id="PTHR24061">
    <property type="entry name" value="CALCIUM-SENSING RECEPTOR-RELATED"/>
    <property type="match status" value="1"/>
</dbReference>
<evidence type="ECO:0000256" key="2">
    <source>
        <dbReference type="ARBA" id="ARBA00022475"/>
    </source>
</evidence>
<feature type="transmembrane region" description="Helical" evidence="12">
    <location>
        <begin position="667"/>
        <end position="689"/>
    </location>
</feature>
<dbReference type="Pfam" id="PF00003">
    <property type="entry name" value="7tm_3"/>
    <property type="match status" value="1"/>
</dbReference>
<dbReference type="Proteomes" id="UP000694620">
    <property type="component" value="Chromosome 8"/>
</dbReference>
<dbReference type="FunFam" id="3.40.50.2300:FF:000016">
    <property type="entry name" value="Taste 1 receptor member 2"/>
    <property type="match status" value="1"/>
</dbReference>
<evidence type="ECO:0000256" key="7">
    <source>
        <dbReference type="ARBA" id="ARBA00023136"/>
    </source>
</evidence>
<reference evidence="15" key="2">
    <citation type="submission" date="2025-08" db="UniProtKB">
        <authorList>
            <consortium name="Ensembl"/>
        </authorList>
    </citation>
    <scope>IDENTIFICATION</scope>
</reference>
<dbReference type="InterPro" id="IPR000337">
    <property type="entry name" value="GPCR_3"/>
</dbReference>
<evidence type="ECO:0000256" key="3">
    <source>
        <dbReference type="ARBA" id="ARBA00022692"/>
    </source>
</evidence>
<evidence type="ECO:0000256" key="6">
    <source>
        <dbReference type="ARBA" id="ARBA00023040"/>
    </source>
</evidence>
<gene>
    <name evidence="15" type="primary">TAS1R3</name>
    <name evidence="15" type="synonym">LOC114656010</name>
</gene>
<dbReference type="InterPro" id="IPR000068">
    <property type="entry name" value="GPCR_3_Ca_sens_rcpt-rel"/>
</dbReference>
<evidence type="ECO:0000313" key="16">
    <source>
        <dbReference type="Proteomes" id="UP000694620"/>
    </source>
</evidence>
<evidence type="ECO:0000256" key="12">
    <source>
        <dbReference type="SAM" id="Phobius"/>
    </source>
</evidence>
<organism evidence="15 16">
    <name type="scientific">Erpetoichthys calabaricus</name>
    <name type="common">Rope fish</name>
    <name type="synonym">Calamoichthys calabaricus</name>
    <dbReference type="NCBI Taxonomy" id="27687"/>
    <lineage>
        <taxon>Eukaryota</taxon>
        <taxon>Metazoa</taxon>
        <taxon>Chordata</taxon>
        <taxon>Craniata</taxon>
        <taxon>Vertebrata</taxon>
        <taxon>Euteleostomi</taxon>
        <taxon>Actinopterygii</taxon>
        <taxon>Polypteriformes</taxon>
        <taxon>Polypteridae</taxon>
        <taxon>Erpetoichthys</taxon>
    </lineage>
</organism>
<dbReference type="Ensembl" id="ENSECRT00000009605.1">
    <property type="protein sequence ID" value="ENSECRP00000009453.1"/>
    <property type="gene ID" value="ENSECRG00000006305.1"/>
</dbReference>
<dbReference type="GO" id="GO:0005886">
    <property type="term" value="C:plasma membrane"/>
    <property type="evidence" value="ECO:0007669"/>
    <property type="project" value="UniProtKB-SubCell"/>
</dbReference>
<sequence>MPGCLFIVLLICLLDISSMQNDSCINGNLSAQLFSEPGDYILGGLFPIYSSIIDMSTNGSPCLCFSSLNWYGFIRALVMKFAVEEVNDMNDLLPGIRLGFEIFDTCMESVVIMQPSMLFLSEQWTQAIRVQCNYTSYQTRAIAIVGPSNSEMMAITGKLFSFFLIPQVSYGATCDIFSNKNLYPSFLRTVPSDKLQVMGMVKVVSHFKWNWIAVLGSEDEYGKQGLREFSNAASQASICIAYEGLIPVYTDPRPAISEILDRIKQVEVEVVVLFSTRYAISVNKQQCKLFSQVIRRGMKKVWVASSGWSIYQDVSLLPNIQTVGTVLGFIYKGVQLGRFEPYVQKLYKQLKMEQKSSWSNDSSFLAEYFGVTGQVCPECICSFDLSVLSQPLVKLTAFTVYAAVLSVAHALHRLLDCTATRCKSVEQQFYSWQLLKQLQNTSFQLNGTLFQFDANGNPNIGYEVITWVWDDTPIFTKIGEFNGNLSIQSESIQCGEERYLELYQNSALSCGDLTTHTSPLFTDDFQCTACPQGQWSLMSSTNCSYPVYTYLDWRDCASVVLLLLTSALLVGTTIVTMLFIKYWRTALVQASGGPLNILMLLGLKASFCSLALFLGKPNDLVCRLQQPLTSFISTVMMSSLLATSLQVTCVTEFPGIAASYYSLVRGVASWLVVALAVILQAGICSWHILNSPLLSVWIANKYVNFLTAFLRCQVDPMTTFCLMLGFNGLLSLLSFMGTFMTQKPTKQYNMSRDITFAALAYCITWVIFIPVYTALSEMTKSLAQMVAIILSNSCIIASYFLPKCHLLLSRPDLNTAEYFHIYIAGVTPKSTVDESK</sequence>
<proteinExistence type="predicted"/>
<evidence type="ECO:0000256" key="11">
    <source>
        <dbReference type="ARBA" id="ARBA00040705"/>
    </source>
</evidence>
<evidence type="ECO:0000256" key="4">
    <source>
        <dbReference type="ARBA" id="ARBA00022729"/>
    </source>
</evidence>
<evidence type="ECO:0000313" key="15">
    <source>
        <dbReference type="Ensembl" id="ENSECRP00000009453.1"/>
    </source>
</evidence>
<keyword evidence="16" id="KW-1185">Reference proteome</keyword>
<feature type="chain" id="PRO_5034372894" description="Taste receptor type 1 member 3" evidence="13">
    <location>
        <begin position="20"/>
        <end position="836"/>
    </location>
</feature>
<evidence type="ECO:0000256" key="8">
    <source>
        <dbReference type="ARBA" id="ARBA00023170"/>
    </source>
</evidence>
<dbReference type="GeneTree" id="ENSGT00940000160679"/>
<reference evidence="15" key="3">
    <citation type="submission" date="2025-09" db="UniProtKB">
        <authorList>
            <consortium name="Ensembl"/>
        </authorList>
    </citation>
    <scope>IDENTIFICATION</scope>
</reference>
<keyword evidence="7 12" id="KW-0472">Membrane</keyword>
<evidence type="ECO:0000256" key="10">
    <source>
        <dbReference type="ARBA" id="ARBA00023224"/>
    </source>
</evidence>
<dbReference type="AlphaFoldDB" id="A0A8C4S4T8"/>
<name>A0A8C4S4T8_ERPCA</name>
<dbReference type="PROSITE" id="PS50259">
    <property type="entry name" value="G_PROTEIN_RECEP_F3_4"/>
    <property type="match status" value="1"/>
</dbReference>
<feature type="transmembrane region" description="Helical" evidence="12">
    <location>
        <begin position="559"/>
        <end position="583"/>
    </location>
</feature>
<feature type="transmembrane region" description="Helical" evidence="12">
    <location>
        <begin position="635"/>
        <end position="655"/>
    </location>
</feature>
<keyword evidence="4 13" id="KW-0732">Signal</keyword>
<keyword evidence="8" id="KW-0675">Receptor</keyword>
<dbReference type="GO" id="GO:0050917">
    <property type="term" value="P:sensory perception of umami taste"/>
    <property type="evidence" value="ECO:0007669"/>
    <property type="project" value="TreeGrafter"/>
</dbReference>
<keyword evidence="2" id="KW-1003">Cell membrane</keyword>
<feature type="transmembrane region" description="Helical" evidence="12">
    <location>
        <begin position="717"/>
        <end position="735"/>
    </location>
</feature>
<protein>
    <recommendedName>
        <fullName evidence="11">Taste receptor type 1 member 3</fullName>
    </recommendedName>
</protein>
<dbReference type="InterPro" id="IPR001828">
    <property type="entry name" value="ANF_lig-bd_rcpt"/>
</dbReference>
<evidence type="ECO:0000256" key="13">
    <source>
        <dbReference type="SAM" id="SignalP"/>
    </source>
</evidence>
<feature type="domain" description="G-protein coupled receptors family 3 profile" evidence="14">
    <location>
        <begin position="557"/>
        <end position="815"/>
    </location>
</feature>
<feature type="signal peptide" evidence="13">
    <location>
        <begin position="1"/>
        <end position="19"/>
    </location>
</feature>
<feature type="transmembrane region" description="Helical" evidence="12">
    <location>
        <begin position="595"/>
        <end position="615"/>
    </location>
</feature>
<dbReference type="Pfam" id="PF01094">
    <property type="entry name" value="ANF_receptor"/>
    <property type="match status" value="1"/>
</dbReference>
<comment type="subcellular location">
    <subcellularLocation>
        <location evidence="1">Cell membrane</location>
        <topology evidence="1">Multi-pass membrane protein</topology>
    </subcellularLocation>
</comment>
<dbReference type="InterPro" id="IPR017978">
    <property type="entry name" value="GPCR_3_C"/>
</dbReference>
<dbReference type="Gene3D" id="3.40.50.2300">
    <property type="match status" value="2"/>
</dbReference>
<dbReference type="PRINTS" id="PR00248">
    <property type="entry name" value="GPCRMGR"/>
</dbReference>
<keyword evidence="9" id="KW-0325">Glycoprotein</keyword>
<dbReference type="GO" id="GO:0004930">
    <property type="term" value="F:G protein-coupled receptor activity"/>
    <property type="evidence" value="ECO:0007669"/>
    <property type="project" value="UniProtKB-KW"/>
</dbReference>
<evidence type="ECO:0000256" key="1">
    <source>
        <dbReference type="ARBA" id="ARBA00004651"/>
    </source>
</evidence>
<evidence type="ECO:0000259" key="14">
    <source>
        <dbReference type="PROSITE" id="PS50259"/>
    </source>
</evidence>
<reference evidence="15" key="1">
    <citation type="submission" date="2021-06" db="EMBL/GenBank/DDBJ databases">
        <authorList>
            <consortium name="Wellcome Sanger Institute Data Sharing"/>
        </authorList>
    </citation>
    <scope>NUCLEOTIDE SEQUENCE [LARGE SCALE GENOMIC DNA]</scope>
</reference>
<dbReference type="InterPro" id="IPR028082">
    <property type="entry name" value="Peripla_BP_I"/>
</dbReference>
<dbReference type="SUPFAM" id="SSF53822">
    <property type="entry name" value="Periplasmic binding protein-like I"/>
    <property type="match status" value="1"/>
</dbReference>
<keyword evidence="3 12" id="KW-0812">Transmembrane</keyword>
<keyword evidence="5 12" id="KW-1133">Transmembrane helix</keyword>
<evidence type="ECO:0000256" key="5">
    <source>
        <dbReference type="ARBA" id="ARBA00022989"/>
    </source>
</evidence>